<evidence type="ECO:0000313" key="8">
    <source>
        <dbReference type="Proteomes" id="UP000478052"/>
    </source>
</evidence>
<dbReference type="AlphaFoldDB" id="A0A6G0W0K7"/>
<dbReference type="GO" id="GO:0004190">
    <property type="term" value="F:aspartic-type endopeptidase activity"/>
    <property type="evidence" value="ECO:0007669"/>
    <property type="project" value="InterPro"/>
</dbReference>
<evidence type="ECO:0000256" key="4">
    <source>
        <dbReference type="ARBA" id="ARBA00022759"/>
    </source>
</evidence>
<reference evidence="7 8" key="1">
    <citation type="submission" date="2019-08" db="EMBL/GenBank/DDBJ databases">
        <title>Whole genome of Aphis craccivora.</title>
        <authorList>
            <person name="Voronova N.V."/>
            <person name="Shulinski R.S."/>
            <person name="Bandarenka Y.V."/>
            <person name="Zhorov D.G."/>
            <person name="Warner D."/>
        </authorList>
    </citation>
    <scope>NUCLEOTIDE SEQUENCE [LARGE SCALE GENOMIC DNA]</scope>
    <source>
        <strain evidence="7">180601</strain>
        <tissue evidence="7">Whole Body</tissue>
    </source>
</reference>
<evidence type="ECO:0000256" key="3">
    <source>
        <dbReference type="ARBA" id="ARBA00022722"/>
    </source>
</evidence>
<dbReference type="InterPro" id="IPR021109">
    <property type="entry name" value="Peptidase_aspartic_dom_sf"/>
</dbReference>
<evidence type="ECO:0000256" key="5">
    <source>
        <dbReference type="ARBA" id="ARBA00022801"/>
    </source>
</evidence>
<dbReference type="PANTHER" id="PTHR37984">
    <property type="entry name" value="PROTEIN CBG26694"/>
    <property type="match status" value="1"/>
</dbReference>
<evidence type="ECO:0000259" key="6">
    <source>
        <dbReference type="PROSITE" id="PS50175"/>
    </source>
</evidence>
<sequence length="626" mass="71941">NGIPSQTIHEFFPSSPPGHIIIEVPKHLVFYRLNSTSLSKVNIVLRDQDNYLINLRGEPITIRLQIKHKDCGITFNKPAPLKMTGNMTQNFRFFKQQVEIYMTATETDGKSKEIQAARLLHFMGTEALKVYNTLVSEKEKDKEIFVILNRMEKYFSPRTNEIMAHYTFFTAKQNDSSFDVYLTRLKERIKPCNFGVLEDKLLKTQIILGIQCKDTLERLLREDMTLEKVVLFCQSVEAAENNCKELEKSTEVHHIVNKKFSSSKSKSTINNCTRYGNTHLINACPAFGKQNLINTVDSETELNDDNLIFSINQVKISETDYKKLFQIIYVNNIQINFQLDTGAETNVLPYKWYKIINIKEPIQQTKTKIESYGGYKLSTIGTVVLKCKIKEIVKNVQFIIVDHPKCVPILGLNTCISLNLVQRINQLNVNKSNKLDKFISSNKEVFEGLGIFPDIVKIKIIDGVVPKRNPPRRVPLAIRTRLEQTLKTLMDKKIIEPCVSNIVIVEKSNKTLRVCIDPSKLKNYIVREFYPIPTLEEIIPKLTNKNIFCVFDLKDGFHQLNEYCTFSSPFGCYKFLRAPFGLASIPEIFQKLTNKYFGDINNATVYFDDILCATNTVEEMDTTQVP</sequence>
<dbReference type="GO" id="GO:0071897">
    <property type="term" value="P:DNA biosynthetic process"/>
    <property type="evidence" value="ECO:0007669"/>
    <property type="project" value="UniProtKB-ARBA"/>
</dbReference>
<dbReference type="PANTHER" id="PTHR37984:SF5">
    <property type="entry name" value="PROTEIN NYNRIN-LIKE"/>
    <property type="match status" value="1"/>
</dbReference>
<keyword evidence="3" id="KW-0540">Nuclease</keyword>
<gene>
    <name evidence="7" type="ORF">FWK35_00027521</name>
</gene>
<dbReference type="InterPro" id="IPR050951">
    <property type="entry name" value="Retrovirus_Pol_polyprotein"/>
</dbReference>
<dbReference type="PROSITE" id="PS50175">
    <property type="entry name" value="ASP_PROT_RETROV"/>
    <property type="match status" value="1"/>
</dbReference>
<proteinExistence type="predicted"/>
<comment type="caution">
    <text evidence="7">The sequence shown here is derived from an EMBL/GenBank/DDBJ whole genome shotgun (WGS) entry which is preliminary data.</text>
</comment>
<accession>A0A6G0W0K7</accession>
<dbReference type="Gene3D" id="3.10.10.10">
    <property type="entry name" value="HIV Type 1 Reverse Transcriptase, subunit A, domain 1"/>
    <property type="match status" value="1"/>
</dbReference>
<dbReference type="Proteomes" id="UP000478052">
    <property type="component" value="Unassembled WGS sequence"/>
</dbReference>
<protein>
    <submittedName>
        <fullName evidence="7">Putative retrotransposon-like family member retr-1-like protein</fullName>
    </submittedName>
</protein>
<dbReference type="InterPro" id="IPR043502">
    <property type="entry name" value="DNA/RNA_pol_sf"/>
</dbReference>
<feature type="non-terminal residue" evidence="7">
    <location>
        <position position="626"/>
    </location>
</feature>
<keyword evidence="1" id="KW-0808">Transferase</keyword>
<dbReference type="CDD" id="cd01647">
    <property type="entry name" value="RT_LTR"/>
    <property type="match status" value="1"/>
</dbReference>
<dbReference type="Gene3D" id="2.40.70.10">
    <property type="entry name" value="Acid Proteases"/>
    <property type="match status" value="1"/>
</dbReference>
<dbReference type="Pfam" id="PF00078">
    <property type="entry name" value="RVT_1"/>
    <property type="match status" value="1"/>
</dbReference>
<dbReference type="GO" id="GO:0004519">
    <property type="term" value="F:endonuclease activity"/>
    <property type="evidence" value="ECO:0007669"/>
    <property type="project" value="UniProtKB-KW"/>
</dbReference>
<dbReference type="Gene3D" id="3.30.70.270">
    <property type="match status" value="1"/>
</dbReference>
<dbReference type="InterPro" id="IPR001995">
    <property type="entry name" value="Peptidase_A2_cat"/>
</dbReference>
<dbReference type="SUPFAM" id="SSF50630">
    <property type="entry name" value="Acid proteases"/>
    <property type="match status" value="1"/>
</dbReference>
<keyword evidence="2" id="KW-0548">Nucleotidyltransferase</keyword>
<evidence type="ECO:0000256" key="2">
    <source>
        <dbReference type="ARBA" id="ARBA00022695"/>
    </source>
</evidence>
<organism evidence="7 8">
    <name type="scientific">Aphis craccivora</name>
    <name type="common">Cowpea aphid</name>
    <dbReference type="NCBI Taxonomy" id="307492"/>
    <lineage>
        <taxon>Eukaryota</taxon>
        <taxon>Metazoa</taxon>
        <taxon>Ecdysozoa</taxon>
        <taxon>Arthropoda</taxon>
        <taxon>Hexapoda</taxon>
        <taxon>Insecta</taxon>
        <taxon>Pterygota</taxon>
        <taxon>Neoptera</taxon>
        <taxon>Paraneoptera</taxon>
        <taxon>Hemiptera</taxon>
        <taxon>Sternorrhyncha</taxon>
        <taxon>Aphidomorpha</taxon>
        <taxon>Aphidoidea</taxon>
        <taxon>Aphididae</taxon>
        <taxon>Aphidini</taxon>
        <taxon>Aphis</taxon>
        <taxon>Aphis</taxon>
    </lineage>
</organism>
<evidence type="ECO:0000256" key="1">
    <source>
        <dbReference type="ARBA" id="ARBA00022679"/>
    </source>
</evidence>
<keyword evidence="4" id="KW-0255">Endonuclease</keyword>
<name>A0A6G0W0K7_APHCR</name>
<dbReference type="SUPFAM" id="SSF56672">
    <property type="entry name" value="DNA/RNA polymerases"/>
    <property type="match status" value="1"/>
</dbReference>
<dbReference type="GO" id="GO:0016779">
    <property type="term" value="F:nucleotidyltransferase activity"/>
    <property type="evidence" value="ECO:0007669"/>
    <property type="project" value="UniProtKB-KW"/>
</dbReference>
<dbReference type="EMBL" id="VUJU01010607">
    <property type="protein sequence ID" value="KAF0713652.1"/>
    <property type="molecule type" value="Genomic_DNA"/>
</dbReference>
<dbReference type="CDD" id="cd05481">
    <property type="entry name" value="retropepsin_like_LTR_1"/>
    <property type="match status" value="1"/>
</dbReference>
<keyword evidence="8" id="KW-1185">Reference proteome</keyword>
<dbReference type="InterPro" id="IPR000477">
    <property type="entry name" value="RT_dom"/>
</dbReference>
<evidence type="ECO:0000313" key="7">
    <source>
        <dbReference type="EMBL" id="KAF0713652.1"/>
    </source>
</evidence>
<dbReference type="InterPro" id="IPR043128">
    <property type="entry name" value="Rev_trsase/Diguanyl_cyclase"/>
</dbReference>
<keyword evidence="5" id="KW-0378">Hydrolase</keyword>
<dbReference type="GO" id="GO:0006508">
    <property type="term" value="P:proteolysis"/>
    <property type="evidence" value="ECO:0007669"/>
    <property type="project" value="InterPro"/>
</dbReference>
<dbReference type="OrthoDB" id="6595084at2759"/>
<feature type="domain" description="Peptidase A2" evidence="6">
    <location>
        <begin position="335"/>
        <end position="414"/>
    </location>
</feature>
<feature type="non-terminal residue" evidence="7">
    <location>
        <position position="1"/>
    </location>
</feature>